<evidence type="ECO:0000259" key="2">
    <source>
        <dbReference type="PROSITE" id="PS50011"/>
    </source>
</evidence>
<dbReference type="PANTHER" id="PTHR44329:SF214">
    <property type="entry name" value="PROTEIN KINASE DOMAIN-CONTAINING PROTEIN"/>
    <property type="match status" value="1"/>
</dbReference>
<dbReference type="InterPro" id="IPR011009">
    <property type="entry name" value="Kinase-like_dom_sf"/>
</dbReference>
<dbReference type="Gene3D" id="1.10.510.10">
    <property type="entry name" value="Transferase(Phosphotransferase) domain 1"/>
    <property type="match status" value="1"/>
</dbReference>
<feature type="region of interest" description="Disordered" evidence="1">
    <location>
        <begin position="464"/>
        <end position="501"/>
    </location>
</feature>
<dbReference type="PANTHER" id="PTHR44329">
    <property type="entry name" value="SERINE/THREONINE-PROTEIN KINASE TNNI3K-RELATED"/>
    <property type="match status" value="1"/>
</dbReference>
<dbReference type="InterPro" id="IPR051681">
    <property type="entry name" value="Ser/Thr_Kinases-Pseudokinases"/>
</dbReference>
<dbReference type="Proteomes" id="UP000292702">
    <property type="component" value="Unassembled WGS sequence"/>
</dbReference>
<dbReference type="AlphaFoldDB" id="A0A4R0RTZ0"/>
<comment type="caution">
    <text evidence="3">The sequence shown here is derived from an EMBL/GenBank/DDBJ whole genome shotgun (WGS) entry which is preliminary data.</text>
</comment>
<protein>
    <recommendedName>
        <fullName evidence="2">Protein kinase domain-containing protein</fullName>
    </recommendedName>
</protein>
<evidence type="ECO:0000313" key="3">
    <source>
        <dbReference type="EMBL" id="TCD66074.1"/>
    </source>
</evidence>
<dbReference type="STRING" id="92696.A0A4R0RTZ0"/>
<keyword evidence="4" id="KW-1185">Reference proteome</keyword>
<accession>A0A4R0RTZ0</accession>
<organism evidence="3 4">
    <name type="scientific">Steccherinum ochraceum</name>
    <dbReference type="NCBI Taxonomy" id="92696"/>
    <lineage>
        <taxon>Eukaryota</taxon>
        <taxon>Fungi</taxon>
        <taxon>Dikarya</taxon>
        <taxon>Basidiomycota</taxon>
        <taxon>Agaricomycotina</taxon>
        <taxon>Agaricomycetes</taxon>
        <taxon>Polyporales</taxon>
        <taxon>Steccherinaceae</taxon>
        <taxon>Steccherinum</taxon>
    </lineage>
</organism>
<dbReference type="OrthoDB" id="4062651at2759"/>
<dbReference type="Pfam" id="PF07714">
    <property type="entry name" value="PK_Tyr_Ser-Thr"/>
    <property type="match status" value="1"/>
</dbReference>
<feature type="compositionally biased region" description="Polar residues" evidence="1">
    <location>
        <begin position="422"/>
        <end position="432"/>
    </location>
</feature>
<gene>
    <name evidence="3" type="ORF">EIP91_001832</name>
</gene>
<dbReference type="SUPFAM" id="SSF56112">
    <property type="entry name" value="Protein kinase-like (PK-like)"/>
    <property type="match status" value="1"/>
</dbReference>
<dbReference type="PROSITE" id="PS50011">
    <property type="entry name" value="PROTEIN_KINASE_DOM"/>
    <property type="match status" value="1"/>
</dbReference>
<feature type="region of interest" description="Disordered" evidence="1">
    <location>
        <begin position="541"/>
        <end position="578"/>
    </location>
</feature>
<evidence type="ECO:0000313" key="4">
    <source>
        <dbReference type="Proteomes" id="UP000292702"/>
    </source>
</evidence>
<dbReference type="EMBL" id="RWJN01000150">
    <property type="protein sequence ID" value="TCD66074.1"/>
    <property type="molecule type" value="Genomic_DNA"/>
</dbReference>
<proteinExistence type="predicted"/>
<feature type="region of interest" description="Disordered" evidence="1">
    <location>
        <begin position="382"/>
        <end position="444"/>
    </location>
</feature>
<feature type="compositionally biased region" description="Low complexity" evidence="1">
    <location>
        <begin position="541"/>
        <end position="558"/>
    </location>
</feature>
<dbReference type="InterPro" id="IPR000719">
    <property type="entry name" value="Prot_kinase_dom"/>
</dbReference>
<name>A0A4R0RTZ0_9APHY</name>
<dbReference type="InterPro" id="IPR001245">
    <property type="entry name" value="Ser-Thr/Tyr_kinase_cat_dom"/>
</dbReference>
<dbReference type="GO" id="GO:0005524">
    <property type="term" value="F:ATP binding"/>
    <property type="evidence" value="ECO:0007669"/>
    <property type="project" value="InterPro"/>
</dbReference>
<feature type="compositionally biased region" description="Low complexity" evidence="1">
    <location>
        <begin position="406"/>
        <end position="415"/>
    </location>
</feature>
<reference evidence="3 4" key="1">
    <citation type="submission" date="2018-11" db="EMBL/GenBank/DDBJ databases">
        <title>Genome assembly of Steccherinum ochraceum LE-BIN_3174, the white-rot fungus of the Steccherinaceae family (The Residual Polyporoid clade, Polyporales, Basidiomycota).</title>
        <authorList>
            <person name="Fedorova T.V."/>
            <person name="Glazunova O.A."/>
            <person name="Landesman E.O."/>
            <person name="Moiseenko K.V."/>
            <person name="Psurtseva N.V."/>
            <person name="Savinova O.S."/>
            <person name="Shakhova N.V."/>
            <person name="Tyazhelova T.V."/>
            <person name="Vasina D.V."/>
        </authorList>
    </citation>
    <scope>NUCLEOTIDE SEQUENCE [LARGE SCALE GENOMIC DNA]</scope>
    <source>
        <strain evidence="3 4">LE-BIN_3174</strain>
    </source>
</reference>
<evidence type="ECO:0000256" key="1">
    <source>
        <dbReference type="SAM" id="MobiDB-lite"/>
    </source>
</evidence>
<feature type="domain" description="Protein kinase" evidence="2">
    <location>
        <begin position="96"/>
        <end position="375"/>
    </location>
</feature>
<dbReference type="GO" id="GO:0004674">
    <property type="term" value="F:protein serine/threonine kinase activity"/>
    <property type="evidence" value="ECO:0007669"/>
    <property type="project" value="TreeGrafter"/>
</dbReference>
<sequence>MGVDGAAHVLSSSRSVQVYIKAALKQPEGSKLMTISSKDAQTVLDEIWKVLDSAAFPVAAVGGEIHRYRNQLRKLSLKLSITHGILPTLVLLEGVQTEGQQAGAGAFADVYIGTLHGEKVALKRLRVYLMATEGQKEQMKQLFYRESLLWKNLMHDHIVPFIGVAETVFPGTVCMVLPWMENGSLRHYVERIRNDGKLVGKEYVRAMDNWLFQIADGLLYLHDEGLVHGDLHGGNILIDDEGNARLTDFGMALLTESTAYGYASLHGGGAIRWKAPELSDPEEYGVEGMRPTPASDVFSFSCMVIELHSGKPPMPGITDNQVARRYVKGTRPDRPVTPDGDTVSDALWSLTEACWSQTVADRPSAKEVVRQMAAIAGAQGYADPLPEQPVISHGDADSLVSSNIAPSISPESESTLPPPPFQASQESHSGKSTGPGLKPGSYPFSAIDTISNATPTIAKISRTESAPADYVPRSLRRPGGSLDQSTGSGIVPQRDVGNPHDYTLQRSTFPLADKLYGSRLAQLIPDHRLSFGHSPSLPLVPSSLSRPPSAPAASAATSVTGDTVNTTREGSPGPSLRTPVSAYLLSSLPDITSEEVQAAASALTRSTGGRLKAYDDILSEVARLPTRRAQSAVPPPPRKRVL</sequence>
<feature type="compositionally biased region" description="Polar residues" evidence="1">
    <location>
        <begin position="559"/>
        <end position="569"/>
    </location>
</feature>